<accession>A0A0F9A5E8</accession>
<organism evidence="2">
    <name type="scientific">marine sediment metagenome</name>
    <dbReference type="NCBI Taxonomy" id="412755"/>
    <lineage>
        <taxon>unclassified sequences</taxon>
        <taxon>metagenomes</taxon>
        <taxon>ecological metagenomes</taxon>
    </lineage>
</organism>
<protein>
    <submittedName>
        <fullName evidence="2">Uncharacterized protein</fullName>
    </submittedName>
</protein>
<reference evidence="2" key="1">
    <citation type="journal article" date="2015" name="Nature">
        <title>Complex archaea that bridge the gap between prokaryotes and eukaryotes.</title>
        <authorList>
            <person name="Spang A."/>
            <person name="Saw J.H."/>
            <person name="Jorgensen S.L."/>
            <person name="Zaremba-Niedzwiedzka K."/>
            <person name="Martijn J."/>
            <person name="Lind A.E."/>
            <person name="van Eijk R."/>
            <person name="Schleper C."/>
            <person name="Guy L."/>
            <person name="Ettema T.J."/>
        </authorList>
    </citation>
    <scope>NUCLEOTIDE SEQUENCE</scope>
</reference>
<keyword evidence="1" id="KW-0812">Transmembrane</keyword>
<sequence length="80" mass="8897">MKDSQTVATLIGGLLGLAFLWITFAPMAVIRAEMQDYVDVTATEHLRILRGDIGVMNQTLVRVRERLAGVEAILRERDNG</sequence>
<evidence type="ECO:0000313" key="2">
    <source>
        <dbReference type="EMBL" id="KKK93395.1"/>
    </source>
</evidence>
<proteinExistence type="predicted"/>
<comment type="caution">
    <text evidence="2">The sequence shown here is derived from an EMBL/GenBank/DDBJ whole genome shotgun (WGS) entry which is preliminary data.</text>
</comment>
<feature type="transmembrane region" description="Helical" evidence="1">
    <location>
        <begin position="6"/>
        <end position="25"/>
    </location>
</feature>
<name>A0A0F9A5E8_9ZZZZ</name>
<dbReference type="EMBL" id="LAZR01047793">
    <property type="protein sequence ID" value="KKK93395.1"/>
    <property type="molecule type" value="Genomic_DNA"/>
</dbReference>
<evidence type="ECO:0000256" key="1">
    <source>
        <dbReference type="SAM" id="Phobius"/>
    </source>
</evidence>
<keyword evidence="1" id="KW-0472">Membrane</keyword>
<keyword evidence="1" id="KW-1133">Transmembrane helix</keyword>
<gene>
    <name evidence="2" type="ORF">LCGC14_2693320</name>
</gene>
<dbReference type="AlphaFoldDB" id="A0A0F9A5E8"/>